<evidence type="ECO:0000256" key="7">
    <source>
        <dbReference type="ARBA" id="ARBA00023310"/>
    </source>
</evidence>
<evidence type="ECO:0000256" key="9">
    <source>
        <dbReference type="RuleBase" id="RU003656"/>
    </source>
</evidence>
<keyword evidence="6 8" id="KW-0139">CF(1)</keyword>
<dbReference type="Pfam" id="PF02823">
    <property type="entry name" value="ATP-synt_DE_N"/>
    <property type="match status" value="1"/>
</dbReference>
<dbReference type="PANTHER" id="PTHR13822:SF10">
    <property type="entry name" value="ATP SYNTHASE EPSILON CHAIN, CHLOROPLASTIC"/>
    <property type="match status" value="1"/>
</dbReference>
<keyword evidence="7 8" id="KW-0066">ATP synthesis</keyword>
<dbReference type="InterPro" id="IPR020546">
    <property type="entry name" value="ATP_synth_F1_dsu/esu_N"/>
</dbReference>
<gene>
    <name evidence="8 12" type="primary">atpC</name>
    <name evidence="12" type="ORF">KC614_00275</name>
</gene>
<dbReference type="AlphaFoldDB" id="A0A955LJG9"/>
<accession>A0A955LJG9</accession>
<protein>
    <recommendedName>
        <fullName evidence="8">ATP synthase epsilon chain</fullName>
    </recommendedName>
    <alternativeName>
        <fullName evidence="8">ATP synthase F1 sector epsilon subunit</fullName>
    </alternativeName>
    <alternativeName>
        <fullName evidence="8">F-ATPase epsilon subunit</fullName>
    </alternativeName>
</protein>
<dbReference type="InterPro" id="IPR036771">
    <property type="entry name" value="ATPsynth_dsu/esu_N"/>
</dbReference>
<keyword evidence="3 8" id="KW-0813">Transport</keyword>
<dbReference type="InterPro" id="IPR036794">
    <property type="entry name" value="ATP_F1_dsu/esu_C_sf"/>
</dbReference>
<evidence type="ECO:0000256" key="3">
    <source>
        <dbReference type="ARBA" id="ARBA00022448"/>
    </source>
</evidence>
<dbReference type="GO" id="GO:0045259">
    <property type="term" value="C:proton-transporting ATP synthase complex"/>
    <property type="evidence" value="ECO:0007669"/>
    <property type="project" value="UniProtKB-KW"/>
</dbReference>
<comment type="subunit">
    <text evidence="8 9">F-type ATPases have 2 components, CF(1) - the catalytic core - and CF(0) - the membrane proton channel. CF(1) has five subunits: alpha(3), beta(3), gamma(1), delta(1), epsilon(1). CF(0) has three main subunits: a, b and c.</text>
</comment>
<dbReference type="HAMAP" id="MF_00530">
    <property type="entry name" value="ATP_synth_epsil_bac"/>
    <property type="match status" value="1"/>
</dbReference>
<organism evidence="12 13">
    <name type="scientific">candidate division WWE3 bacterium</name>
    <dbReference type="NCBI Taxonomy" id="2053526"/>
    <lineage>
        <taxon>Bacteria</taxon>
        <taxon>Katanobacteria</taxon>
    </lineage>
</organism>
<reference evidence="12" key="2">
    <citation type="journal article" date="2021" name="Microbiome">
        <title>Successional dynamics and alternative stable states in a saline activated sludge microbial community over 9 years.</title>
        <authorList>
            <person name="Wang Y."/>
            <person name="Ye J."/>
            <person name="Ju F."/>
            <person name="Liu L."/>
            <person name="Boyd J.A."/>
            <person name="Deng Y."/>
            <person name="Parks D.H."/>
            <person name="Jiang X."/>
            <person name="Yin X."/>
            <person name="Woodcroft B.J."/>
            <person name="Tyson G.W."/>
            <person name="Hugenholtz P."/>
            <person name="Polz M.F."/>
            <person name="Zhang T."/>
        </authorList>
    </citation>
    <scope>NUCLEOTIDE SEQUENCE</scope>
    <source>
        <strain evidence="12">HKST-UBA03</strain>
    </source>
</reference>
<comment type="subcellular location">
    <subcellularLocation>
        <location evidence="1 8">Cell membrane</location>
        <topology evidence="1 8">Peripheral membrane protein</topology>
    </subcellularLocation>
</comment>
<dbReference type="GO" id="GO:0005524">
    <property type="term" value="F:ATP binding"/>
    <property type="evidence" value="ECO:0007669"/>
    <property type="project" value="UniProtKB-UniRule"/>
</dbReference>
<comment type="function">
    <text evidence="8">Produces ATP from ADP in the presence of a proton gradient across the membrane.</text>
</comment>
<reference evidence="12" key="1">
    <citation type="submission" date="2020-04" db="EMBL/GenBank/DDBJ databases">
        <authorList>
            <person name="Zhang T."/>
        </authorList>
    </citation>
    <scope>NUCLEOTIDE SEQUENCE</scope>
    <source>
        <strain evidence="12">HKST-UBA03</strain>
    </source>
</reference>
<proteinExistence type="inferred from homology"/>
<evidence type="ECO:0000259" key="10">
    <source>
        <dbReference type="Pfam" id="PF00401"/>
    </source>
</evidence>
<dbReference type="PANTHER" id="PTHR13822">
    <property type="entry name" value="ATP SYNTHASE DELTA/EPSILON CHAIN"/>
    <property type="match status" value="1"/>
</dbReference>
<dbReference type="Gene3D" id="1.20.5.440">
    <property type="entry name" value="ATP synthase delta/epsilon subunit, C-terminal domain"/>
    <property type="match status" value="1"/>
</dbReference>
<dbReference type="InterPro" id="IPR020547">
    <property type="entry name" value="ATP_synth_F1_esu_C"/>
</dbReference>
<evidence type="ECO:0000256" key="4">
    <source>
        <dbReference type="ARBA" id="ARBA00023065"/>
    </source>
</evidence>
<keyword evidence="8" id="KW-0375">Hydrogen ion transport</keyword>
<dbReference type="InterPro" id="IPR001469">
    <property type="entry name" value="ATP_synth_F1_dsu/esu"/>
</dbReference>
<evidence type="ECO:0000256" key="8">
    <source>
        <dbReference type="HAMAP-Rule" id="MF_00530"/>
    </source>
</evidence>
<dbReference type="Pfam" id="PF00401">
    <property type="entry name" value="ATP-synt_DE"/>
    <property type="match status" value="1"/>
</dbReference>
<dbReference type="GO" id="GO:0046933">
    <property type="term" value="F:proton-transporting ATP synthase activity, rotational mechanism"/>
    <property type="evidence" value="ECO:0007669"/>
    <property type="project" value="UniProtKB-UniRule"/>
</dbReference>
<dbReference type="SUPFAM" id="SSF51344">
    <property type="entry name" value="Epsilon subunit of F1F0-ATP synthase N-terminal domain"/>
    <property type="match status" value="1"/>
</dbReference>
<keyword evidence="5 8" id="KW-0472">Membrane</keyword>
<comment type="similarity">
    <text evidence="2 8 9">Belongs to the ATPase epsilon chain family.</text>
</comment>
<dbReference type="EMBL" id="JAGQKZ010000001">
    <property type="protein sequence ID" value="MCA9391624.1"/>
    <property type="molecule type" value="Genomic_DNA"/>
</dbReference>
<dbReference type="SUPFAM" id="SSF46604">
    <property type="entry name" value="Epsilon subunit of F1F0-ATP synthase C-terminal domain"/>
    <property type="match status" value="1"/>
</dbReference>
<sequence length="134" mass="14939">MLTLTITTVEREILNLNDVTKVTLPTVDGQITVLPGHASLMSALGMGEVYVTRENEKQHPVFVDGGIIQIDKDHVELLANMAERAEEIDAAKVEEAKRRAEKLLEEKPIDIDLAKVEASLQREIAKLRLKEKIS</sequence>
<evidence type="ECO:0000256" key="6">
    <source>
        <dbReference type="ARBA" id="ARBA00023196"/>
    </source>
</evidence>
<keyword evidence="8" id="KW-1003">Cell membrane</keyword>
<evidence type="ECO:0000256" key="5">
    <source>
        <dbReference type="ARBA" id="ARBA00023136"/>
    </source>
</evidence>
<evidence type="ECO:0000256" key="2">
    <source>
        <dbReference type="ARBA" id="ARBA00005712"/>
    </source>
</evidence>
<dbReference type="CDD" id="cd12152">
    <property type="entry name" value="F1-ATPase_delta"/>
    <property type="match status" value="1"/>
</dbReference>
<dbReference type="GO" id="GO:0005886">
    <property type="term" value="C:plasma membrane"/>
    <property type="evidence" value="ECO:0007669"/>
    <property type="project" value="UniProtKB-SubCell"/>
</dbReference>
<keyword evidence="4 8" id="KW-0406">Ion transport</keyword>
<feature type="domain" description="ATP synthase F1 complex delta/epsilon subunit N-terminal" evidence="11">
    <location>
        <begin position="2"/>
        <end position="82"/>
    </location>
</feature>
<dbReference type="Gene3D" id="2.60.15.10">
    <property type="entry name" value="F0F1 ATP synthase delta/epsilon subunit, N-terminal"/>
    <property type="match status" value="1"/>
</dbReference>
<dbReference type="Proteomes" id="UP000751518">
    <property type="component" value="Unassembled WGS sequence"/>
</dbReference>
<evidence type="ECO:0000313" key="12">
    <source>
        <dbReference type="EMBL" id="MCA9391624.1"/>
    </source>
</evidence>
<evidence type="ECO:0000256" key="1">
    <source>
        <dbReference type="ARBA" id="ARBA00004202"/>
    </source>
</evidence>
<evidence type="ECO:0000313" key="13">
    <source>
        <dbReference type="Proteomes" id="UP000751518"/>
    </source>
</evidence>
<feature type="domain" description="ATP synthase epsilon subunit C-terminal" evidence="10">
    <location>
        <begin position="86"/>
        <end position="129"/>
    </location>
</feature>
<comment type="caution">
    <text evidence="12">The sequence shown here is derived from an EMBL/GenBank/DDBJ whole genome shotgun (WGS) entry which is preliminary data.</text>
</comment>
<dbReference type="NCBIfam" id="TIGR01216">
    <property type="entry name" value="ATP_synt_epsi"/>
    <property type="match status" value="1"/>
</dbReference>
<evidence type="ECO:0000259" key="11">
    <source>
        <dbReference type="Pfam" id="PF02823"/>
    </source>
</evidence>
<name>A0A955LJG9_UNCKA</name>